<dbReference type="RefSeq" id="WP_158050828.1">
    <property type="nucleotide sequence ID" value="NZ_WBKB01000001.1"/>
</dbReference>
<dbReference type="PANTHER" id="PTHR11080:SF2">
    <property type="entry name" value="LD05707P"/>
    <property type="match status" value="1"/>
</dbReference>
<dbReference type="InterPro" id="IPR000868">
    <property type="entry name" value="Isochorismatase-like_dom"/>
</dbReference>
<feature type="domain" description="Isochorismatase-like" evidence="8">
    <location>
        <begin position="4"/>
        <end position="188"/>
    </location>
</feature>
<organism evidence="9 10">
    <name type="scientific">Gulosibacter chungangensis</name>
    <dbReference type="NCBI Taxonomy" id="979746"/>
    <lineage>
        <taxon>Bacteria</taxon>
        <taxon>Bacillati</taxon>
        <taxon>Actinomycetota</taxon>
        <taxon>Actinomycetes</taxon>
        <taxon>Micrococcales</taxon>
        <taxon>Microbacteriaceae</taxon>
        <taxon>Gulosibacter</taxon>
    </lineage>
</organism>
<dbReference type="GO" id="GO:0046872">
    <property type="term" value="F:metal ion binding"/>
    <property type="evidence" value="ECO:0007669"/>
    <property type="project" value="UniProtKB-KW"/>
</dbReference>
<dbReference type="Proteomes" id="UP000433493">
    <property type="component" value="Unassembled WGS sequence"/>
</dbReference>
<evidence type="ECO:0000256" key="2">
    <source>
        <dbReference type="ARBA" id="ARBA00022642"/>
    </source>
</evidence>
<dbReference type="EC" id="3.5.1.19" evidence="6"/>
<name>A0A7J5BF15_9MICO</name>
<keyword evidence="2" id="KW-0662">Pyridine nucleotide biosynthesis</keyword>
<keyword evidence="4" id="KW-0378">Hydrolase</keyword>
<evidence type="ECO:0000256" key="5">
    <source>
        <dbReference type="ARBA" id="ARBA00037900"/>
    </source>
</evidence>
<dbReference type="PANTHER" id="PTHR11080">
    <property type="entry name" value="PYRAZINAMIDASE/NICOTINAMIDASE"/>
    <property type="match status" value="1"/>
</dbReference>
<evidence type="ECO:0000256" key="7">
    <source>
        <dbReference type="ARBA" id="ARBA00043224"/>
    </source>
</evidence>
<dbReference type="EMBL" id="WBKB01000001">
    <property type="protein sequence ID" value="KAB1644815.1"/>
    <property type="molecule type" value="Genomic_DNA"/>
</dbReference>
<proteinExistence type="inferred from homology"/>
<gene>
    <name evidence="9" type="ORF">F8O05_00610</name>
</gene>
<accession>A0A7J5BF15</accession>
<protein>
    <recommendedName>
        <fullName evidence="6">nicotinamidase</fullName>
        <ecNumber evidence="6">3.5.1.19</ecNumber>
    </recommendedName>
    <alternativeName>
        <fullName evidence="7">Nicotinamide deamidase</fullName>
    </alternativeName>
</protein>
<comment type="similarity">
    <text evidence="1">Belongs to the isochorismatase family.</text>
</comment>
<evidence type="ECO:0000256" key="3">
    <source>
        <dbReference type="ARBA" id="ARBA00022723"/>
    </source>
</evidence>
<comment type="caution">
    <text evidence="9">The sequence shown here is derived from an EMBL/GenBank/DDBJ whole genome shotgun (WGS) entry which is preliminary data.</text>
</comment>
<dbReference type="InterPro" id="IPR036380">
    <property type="entry name" value="Isochorismatase-like_sf"/>
</dbReference>
<dbReference type="GO" id="GO:0019363">
    <property type="term" value="P:pyridine nucleotide biosynthetic process"/>
    <property type="evidence" value="ECO:0007669"/>
    <property type="project" value="UniProtKB-KW"/>
</dbReference>
<keyword evidence="3" id="KW-0479">Metal-binding</keyword>
<dbReference type="InterPro" id="IPR052347">
    <property type="entry name" value="Isochorismatase_Nicotinamidase"/>
</dbReference>
<dbReference type="Pfam" id="PF00857">
    <property type="entry name" value="Isochorismatase"/>
    <property type="match status" value="1"/>
</dbReference>
<dbReference type="AlphaFoldDB" id="A0A7J5BF15"/>
<sequence length="190" mass="19873">MARALLIVDVQNDFTEGGALATAGGAQVAKDITAHLREHADDYSVVLASRDWHDADSDNGGHFAATPDFVDSWPRHCVAGTPGAEFDPGLDTSFIDIEVRKGQGAPHYSAFQGVTKAGQNLIEVLASRDVEDLDIVGIATDHCVRASALDALAAGLQVRVLDALTSAVGEESRVAALAEVRAAGGEVVER</sequence>
<dbReference type="GO" id="GO:0008936">
    <property type="term" value="F:nicotinamidase activity"/>
    <property type="evidence" value="ECO:0007669"/>
    <property type="project" value="UniProtKB-EC"/>
</dbReference>
<dbReference type="SUPFAM" id="SSF52499">
    <property type="entry name" value="Isochorismatase-like hydrolases"/>
    <property type="match status" value="1"/>
</dbReference>
<evidence type="ECO:0000259" key="8">
    <source>
        <dbReference type="Pfam" id="PF00857"/>
    </source>
</evidence>
<evidence type="ECO:0000256" key="4">
    <source>
        <dbReference type="ARBA" id="ARBA00022801"/>
    </source>
</evidence>
<comment type="pathway">
    <text evidence="5">Cofactor biosynthesis; nicotinate biosynthesis; nicotinate from nicotinamide: step 1/1.</text>
</comment>
<keyword evidence="10" id="KW-1185">Reference proteome</keyword>
<evidence type="ECO:0000256" key="6">
    <source>
        <dbReference type="ARBA" id="ARBA00039017"/>
    </source>
</evidence>
<dbReference type="Gene3D" id="3.40.50.850">
    <property type="entry name" value="Isochorismatase-like"/>
    <property type="match status" value="1"/>
</dbReference>
<dbReference type="OrthoDB" id="9791276at2"/>
<evidence type="ECO:0000256" key="1">
    <source>
        <dbReference type="ARBA" id="ARBA00006336"/>
    </source>
</evidence>
<evidence type="ECO:0000313" key="9">
    <source>
        <dbReference type="EMBL" id="KAB1644815.1"/>
    </source>
</evidence>
<reference evidence="9 10" key="1">
    <citation type="submission" date="2019-09" db="EMBL/GenBank/DDBJ databases">
        <title>Phylogeny of genus Pseudoclavibacter and closely related genus.</title>
        <authorList>
            <person name="Li Y."/>
        </authorList>
    </citation>
    <scope>NUCLEOTIDE SEQUENCE [LARGE SCALE GENOMIC DNA]</scope>
    <source>
        <strain evidence="9 10">KCTC 13959</strain>
    </source>
</reference>
<evidence type="ECO:0000313" key="10">
    <source>
        <dbReference type="Proteomes" id="UP000433493"/>
    </source>
</evidence>